<dbReference type="AlphaFoldDB" id="A0A6A5QWL0"/>
<dbReference type="Pfam" id="PF00172">
    <property type="entry name" value="Zn_clus"/>
    <property type="match status" value="1"/>
</dbReference>
<feature type="compositionally biased region" description="Polar residues" evidence="3">
    <location>
        <begin position="210"/>
        <end position="226"/>
    </location>
</feature>
<reference evidence="5" key="1">
    <citation type="journal article" date="2020" name="Stud. Mycol.">
        <title>101 Dothideomycetes genomes: a test case for predicting lifestyles and emergence of pathogens.</title>
        <authorList>
            <person name="Haridas S."/>
            <person name="Albert R."/>
            <person name="Binder M."/>
            <person name="Bloem J."/>
            <person name="Labutti K."/>
            <person name="Salamov A."/>
            <person name="Andreopoulos B."/>
            <person name="Baker S."/>
            <person name="Barry K."/>
            <person name="Bills G."/>
            <person name="Bluhm B."/>
            <person name="Cannon C."/>
            <person name="Castanera R."/>
            <person name="Culley D."/>
            <person name="Daum C."/>
            <person name="Ezra D."/>
            <person name="Gonzalez J."/>
            <person name="Henrissat B."/>
            <person name="Kuo A."/>
            <person name="Liang C."/>
            <person name="Lipzen A."/>
            <person name="Lutzoni F."/>
            <person name="Magnuson J."/>
            <person name="Mondo S."/>
            <person name="Nolan M."/>
            <person name="Ohm R."/>
            <person name="Pangilinan J."/>
            <person name="Park H.-J."/>
            <person name="Ramirez L."/>
            <person name="Alfaro M."/>
            <person name="Sun H."/>
            <person name="Tritt A."/>
            <person name="Yoshinaga Y."/>
            <person name="Zwiers L.-H."/>
            <person name="Turgeon B."/>
            <person name="Goodwin S."/>
            <person name="Spatafora J."/>
            <person name="Crous P."/>
            <person name="Grigoriev I."/>
        </authorList>
    </citation>
    <scope>NUCLEOTIDE SEQUENCE</scope>
    <source>
        <strain evidence="5">HMLAC05119</strain>
    </source>
</reference>
<dbReference type="Pfam" id="PF11951">
    <property type="entry name" value="Fungal_trans_2"/>
    <property type="match status" value="1"/>
</dbReference>
<evidence type="ECO:0000256" key="3">
    <source>
        <dbReference type="SAM" id="MobiDB-lite"/>
    </source>
</evidence>
<dbReference type="PROSITE" id="PS50048">
    <property type="entry name" value="ZN2_CY6_FUNGAL_2"/>
    <property type="match status" value="1"/>
</dbReference>
<accession>A0A6A5QWL0</accession>
<dbReference type="Gene3D" id="4.10.240.10">
    <property type="entry name" value="Zn(2)-C6 fungal-type DNA-binding domain"/>
    <property type="match status" value="1"/>
</dbReference>
<feature type="region of interest" description="Disordered" evidence="3">
    <location>
        <begin position="183"/>
        <end position="226"/>
    </location>
</feature>
<organism evidence="5 6">
    <name type="scientific">Ampelomyces quisqualis</name>
    <name type="common">Powdery mildew agent</name>
    <dbReference type="NCBI Taxonomy" id="50730"/>
    <lineage>
        <taxon>Eukaryota</taxon>
        <taxon>Fungi</taxon>
        <taxon>Dikarya</taxon>
        <taxon>Ascomycota</taxon>
        <taxon>Pezizomycotina</taxon>
        <taxon>Dothideomycetes</taxon>
        <taxon>Pleosporomycetidae</taxon>
        <taxon>Pleosporales</taxon>
        <taxon>Pleosporineae</taxon>
        <taxon>Phaeosphaeriaceae</taxon>
        <taxon>Ampelomyces</taxon>
    </lineage>
</organism>
<dbReference type="OrthoDB" id="5229455at2759"/>
<feature type="compositionally biased region" description="Polar residues" evidence="3">
    <location>
        <begin position="108"/>
        <end position="117"/>
    </location>
</feature>
<dbReference type="InterPro" id="IPR001138">
    <property type="entry name" value="Zn2Cys6_DnaBD"/>
</dbReference>
<dbReference type="PROSITE" id="PS00463">
    <property type="entry name" value="ZN2_CY6_FUNGAL_1"/>
    <property type="match status" value="1"/>
</dbReference>
<dbReference type="PANTHER" id="PTHR37534:SF43">
    <property type="entry name" value="FINGER DOMAIN PROTEIN, PUTATIVE (AFU_ORTHOLOGUE AFUA_1G01850)-RELATED"/>
    <property type="match status" value="1"/>
</dbReference>
<comment type="subcellular location">
    <subcellularLocation>
        <location evidence="1">Nucleus</location>
    </subcellularLocation>
</comment>
<dbReference type="CDD" id="cd00067">
    <property type="entry name" value="GAL4"/>
    <property type="match status" value="1"/>
</dbReference>
<dbReference type="InterPro" id="IPR021858">
    <property type="entry name" value="Fun_TF"/>
</dbReference>
<dbReference type="SUPFAM" id="SSF57701">
    <property type="entry name" value="Zn2/Cys6 DNA-binding domain"/>
    <property type="match status" value="1"/>
</dbReference>
<sequence>MPRPKKPGIEPKRRSRNGCWPCKARKVKCGEEKPKCINCERQGETCDYSIRLNWGGRCRKETSVTGSDASSTASGSPYQAVFSFQDHVPPLFSPTPENSHRPPHARSHSNQFHPRSSNFALDPELLRTSQSRTPTMSQSSNYNYHDTARRLPASAPYTKTQFNTEFDNPLSVPNYSSGAFTSVNAEAPLSPPSMPPPRDVLESRKKHQKQSASMGSPSTTISDAQSPYTGPLDPFSPYIAMPLTPDSSVRSGENLSWSASCHQSPADTPDLRRMSVQSIINNDFSEHSHNHRQGKEYPIMDYAAIIYGYDLGLPDLDTPNNDDFSAITIFSRHVDTMELDEDSPYGNPDPRSQDKAFESGLSGGYYVKPVPIKIAKSLGALPPLLMENPMNLVYFHHFLNHTARILVPHDCERNPFRQILPQMAVADDNIMHLLLAYSAAHRARMLKQPEPSNRIAVWVQDVFPKLRQALNDNPNDISDNTLAAVIMMASLEIICSGTFEVPITWQNHLTMARQMIVARGGPQGMDRENHVAYFLSRWFAYLDVLGSLSGNRTDMPLGSSYWSNPNAAVDEDFEIDCLMGFTTHCIGNLARISELAKVCEPLRIDDKGNVRNDWMPDTDIVGRAVQIRRQLEEGLLDKNIRKGCNHRSSAATESKGAWDAAEIYATNEMYHWAGLIHLYRRVLGKPATDVEVQHAVREIVSLLNKIRRGSTAEACLIFPMFAAGCDTVDQEQRGRIMERLKSVEGFGMTHTPKVATLLQSVWDTGKPWESLVSGEFFG</sequence>
<dbReference type="EMBL" id="ML979132">
    <property type="protein sequence ID" value="KAF1920115.1"/>
    <property type="molecule type" value="Genomic_DNA"/>
</dbReference>
<dbReference type="GO" id="GO:0008270">
    <property type="term" value="F:zinc ion binding"/>
    <property type="evidence" value="ECO:0007669"/>
    <property type="project" value="InterPro"/>
</dbReference>
<feature type="region of interest" description="Disordered" evidence="3">
    <location>
        <begin position="87"/>
        <end position="117"/>
    </location>
</feature>
<dbReference type="GO" id="GO:0000981">
    <property type="term" value="F:DNA-binding transcription factor activity, RNA polymerase II-specific"/>
    <property type="evidence" value="ECO:0007669"/>
    <property type="project" value="InterPro"/>
</dbReference>
<dbReference type="Proteomes" id="UP000800096">
    <property type="component" value="Unassembled WGS sequence"/>
</dbReference>
<dbReference type="SMART" id="SM00066">
    <property type="entry name" value="GAL4"/>
    <property type="match status" value="1"/>
</dbReference>
<evidence type="ECO:0000313" key="6">
    <source>
        <dbReference type="Proteomes" id="UP000800096"/>
    </source>
</evidence>
<gene>
    <name evidence="5" type="ORF">BDU57DRAFT_533925</name>
</gene>
<evidence type="ECO:0000313" key="5">
    <source>
        <dbReference type="EMBL" id="KAF1920115.1"/>
    </source>
</evidence>
<dbReference type="GO" id="GO:0005634">
    <property type="term" value="C:nucleus"/>
    <property type="evidence" value="ECO:0007669"/>
    <property type="project" value="UniProtKB-SubCell"/>
</dbReference>
<evidence type="ECO:0000256" key="2">
    <source>
        <dbReference type="ARBA" id="ARBA00023242"/>
    </source>
</evidence>
<protein>
    <submittedName>
        <fullName evidence="5">Fungal-specific transcription factor domain-containing protein</fullName>
    </submittedName>
</protein>
<keyword evidence="2" id="KW-0539">Nucleus</keyword>
<feature type="domain" description="Zn(2)-C6 fungal-type" evidence="4">
    <location>
        <begin position="18"/>
        <end position="48"/>
    </location>
</feature>
<name>A0A6A5QWL0_AMPQU</name>
<proteinExistence type="predicted"/>
<feature type="compositionally biased region" description="Pro residues" evidence="3">
    <location>
        <begin position="189"/>
        <end position="198"/>
    </location>
</feature>
<dbReference type="GO" id="GO:0045944">
    <property type="term" value="P:positive regulation of transcription by RNA polymerase II"/>
    <property type="evidence" value="ECO:0007669"/>
    <property type="project" value="TreeGrafter"/>
</dbReference>
<dbReference type="GO" id="GO:0000976">
    <property type="term" value="F:transcription cis-regulatory region binding"/>
    <property type="evidence" value="ECO:0007669"/>
    <property type="project" value="TreeGrafter"/>
</dbReference>
<keyword evidence="6" id="KW-1185">Reference proteome</keyword>
<evidence type="ECO:0000256" key="1">
    <source>
        <dbReference type="ARBA" id="ARBA00004123"/>
    </source>
</evidence>
<evidence type="ECO:0000259" key="4">
    <source>
        <dbReference type="PROSITE" id="PS50048"/>
    </source>
</evidence>
<dbReference type="PANTHER" id="PTHR37534">
    <property type="entry name" value="TRANSCRIPTIONAL ACTIVATOR PROTEIN UGA3"/>
    <property type="match status" value="1"/>
</dbReference>
<dbReference type="InterPro" id="IPR036864">
    <property type="entry name" value="Zn2-C6_fun-type_DNA-bd_sf"/>
</dbReference>